<feature type="region of interest" description="Disordered" evidence="1">
    <location>
        <begin position="58"/>
        <end position="79"/>
    </location>
</feature>
<name>A0AA39G3T8_MICHY</name>
<evidence type="ECO:0000256" key="1">
    <source>
        <dbReference type="SAM" id="MobiDB-lite"/>
    </source>
</evidence>
<proteinExistence type="predicted"/>
<dbReference type="EMBL" id="JAQQBR010000002">
    <property type="protein sequence ID" value="KAK0180575.1"/>
    <property type="molecule type" value="Genomic_DNA"/>
</dbReference>
<evidence type="ECO:0000313" key="3">
    <source>
        <dbReference type="Proteomes" id="UP001168972"/>
    </source>
</evidence>
<feature type="compositionally biased region" description="Basic and acidic residues" evidence="1">
    <location>
        <begin position="66"/>
        <end position="78"/>
    </location>
</feature>
<evidence type="ECO:0000313" key="2">
    <source>
        <dbReference type="EMBL" id="KAK0180575.1"/>
    </source>
</evidence>
<feature type="compositionally biased region" description="Low complexity" evidence="1">
    <location>
        <begin position="226"/>
        <end position="256"/>
    </location>
</feature>
<reference evidence="2" key="1">
    <citation type="journal article" date="2023" name="bioRxiv">
        <title>Scaffold-level genome assemblies of two parasitoid biocontrol wasps reveal the parthenogenesis mechanism and an associated novel virus.</title>
        <authorList>
            <person name="Inwood S."/>
            <person name="Skelly J."/>
            <person name="Guhlin J."/>
            <person name="Harrop T."/>
            <person name="Goldson S."/>
            <person name="Dearden P."/>
        </authorList>
    </citation>
    <scope>NUCLEOTIDE SEQUENCE</scope>
    <source>
        <strain evidence="2">Lincoln</strain>
        <tissue evidence="2">Whole body</tissue>
    </source>
</reference>
<keyword evidence="3" id="KW-1185">Reference proteome</keyword>
<comment type="caution">
    <text evidence="2">The sequence shown here is derived from an EMBL/GenBank/DDBJ whole genome shotgun (WGS) entry which is preliminary data.</text>
</comment>
<gene>
    <name evidence="2" type="ORF">PV327_002942</name>
</gene>
<feature type="compositionally biased region" description="Basic and acidic residues" evidence="1">
    <location>
        <begin position="274"/>
        <end position="285"/>
    </location>
</feature>
<accession>A0AA39G3T8</accession>
<dbReference type="AlphaFoldDB" id="A0AA39G3T8"/>
<organism evidence="2 3">
    <name type="scientific">Microctonus hyperodae</name>
    <name type="common">Parasitoid wasp</name>
    <dbReference type="NCBI Taxonomy" id="165561"/>
    <lineage>
        <taxon>Eukaryota</taxon>
        <taxon>Metazoa</taxon>
        <taxon>Ecdysozoa</taxon>
        <taxon>Arthropoda</taxon>
        <taxon>Hexapoda</taxon>
        <taxon>Insecta</taxon>
        <taxon>Pterygota</taxon>
        <taxon>Neoptera</taxon>
        <taxon>Endopterygota</taxon>
        <taxon>Hymenoptera</taxon>
        <taxon>Apocrita</taxon>
        <taxon>Ichneumonoidea</taxon>
        <taxon>Braconidae</taxon>
        <taxon>Euphorinae</taxon>
        <taxon>Microctonus</taxon>
    </lineage>
</organism>
<sequence length="354" mass="40758">MNSSKSTIDKYFQFGFYSTKPAHKRIEFEITGNKENISDDNVRSSILNRYDEARAISPKLGAPRQLENRERNEKRKVGDNVNKNDLVLDPAYGLNSGNYLLNEKGNNLTNRVNLGNSQNSSSQSVVSINRNELQPAYMKVKAVYESPNGRIFEEEKIISFEDFQKRLSVPSFDDRRAHFAQENLISARSGQRDNFINRQIPEIINAQRHSPNHRRERSVRSERSGRGSLAWHSSSSSDSENGWRGNRHSSYYSSYNRRGRPFRNSPQRDYGPSGREEFSENERRYSSRRQVNEQLTISSGINIGRIVNTWNLSFPKSESDPEQLLLLLEENLQTYSINKDLFVPCLSSIFTGDL</sequence>
<dbReference type="Proteomes" id="UP001168972">
    <property type="component" value="Unassembled WGS sequence"/>
</dbReference>
<feature type="region of interest" description="Disordered" evidence="1">
    <location>
        <begin position="202"/>
        <end position="289"/>
    </location>
</feature>
<protein>
    <submittedName>
        <fullName evidence="2">Uncharacterized protein</fullName>
    </submittedName>
</protein>
<reference evidence="2" key="2">
    <citation type="submission" date="2023-03" db="EMBL/GenBank/DDBJ databases">
        <authorList>
            <person name="Inwood S.N."/>
            <person name="Skelly J.G."/>
            <person name="Guhlin J."/>
            <person name="Harrop T.W.R."/>
            <person name="Goldson S.G."/>
            <person name="Dearden P.K."/>
        </authorList>
    </citation>
    <scope>NUCLEOTIDE SEQUENCE</scope>
    <source>
        <strain evidence="2">Lincoln</strain>
        <tissue evidence="2">Whole body</tissue>
    </source>
</reference>